<name>A0AC35GIL2_9BILA</name>
<evidence type="ECO:0000313" key="2">
    <source>
        <dbReference type="WBParaSite" id="PS1159_v2.g5430.t1"/>
    </source>
</evidence>
<proteinExistence type="predicted"/>
<dbReference type="WBParaSite" id="PS1159_v2.g5430.t1">
    <property type="protein sequence ID" value="PS1159_v2.g5430.t1"/>
    <property type="gene ID" value="PS1159_v2.g5430"/>
</dbReference>
<sequence>MKFPAPWLIYSVLVHGILGSFGELLDNMINRLSTPLSNFYNESIHQRYGHFIDLNQANIITSIFENFAIFGSIFAVIFLIPRMDTWGRKTIAVYFCASIGIVAALLIIAAKSFKAFELFAIAQIFCGFIRPLKVGVSKAYISECAPDDVRGNGYYGV</sequence>
<reference evidence="2" key="1">
    <citation type="submission" date="2022-11" db="UniProtKB">
        <authorList>
            <consortium name="WormBaseParasite"/>
        </authorList>
    </citation>
    <scope>IDENTIFICATION</scope>
</reference>
<protein>
    <submittedName>
        <fullName evidence="2">Major facilitator superfamily (MFS) profile domain-containing protein</fullName>
    </submittedName>
</protein>
<dbReference type="Proteomes" id="UP000887580">
    <property type="component" value="Unplaced"/>
</dbReference>
<organism evidence="1 2">
    <name type="scientific">Panagrolaimus sp. PS1159</name>
    <dbReference type="NCBI Taxonomy" id="55785"/>
    <lineage>
        <taxon>Eukaryota</taxon>
        <taxon>Metazoa</taxon>
        <taxon>Ecdysozoa</taxon>
        <taxon>Nematoda</taxon>
        <taxon>Chromadorea</taxon>
        <taxon>Rhabditida</taxon>
        <taxon>Tylenchina</taxon>
        <taxon>Panagrolaimomorpha</taxon>
        <taxon>Panagrolaimoidea</taxon>
        <taxon>Panagrolaimidae</taxon>
        <taxon>Panagrolaimus</taxon>
    </lineage>
</organism>
<evidence type="ECO:0000313" key="1">
    <source>
        <dbReference type="Proteomes" id="UP000887580"/>
    </source>
</evidence>
<accession>A0AC35GIL2</accession>